<dbReference type="GO" id="GO:0016787">
    <property type="term" value="F:hydrolase activity"/>
    <property type="evidence" value="ECO:0007669"/>
    <property type="project" value="UniProtKB-KW"/>
</dbReference>
<name>A0A833QHC6_9POAL</name>
<keyword evidence="1" id="KW-0540">Nuclease</keyword>
<evidence type="ECO:0000313" key="7">
    <source>
        <dbReference type="Proteomes" id="UP000623129"/>
    </source>
</evidence>
<dbReference type="InterPro" id="IPR016071">
    <property type="entry name" value="Staphylococal_nuclease_OB-fold"/>
</dbReference>
<evidence type="ECO:0000256" key="4">
    <source>
        <dbReference type="SAM" id="MobiDB-lite"/>
    </source>
</evidence>
<dbReference type="AlphaFoldDB" id="A0A833QHC6"/>
<dbReference type="Gene3D" id="2.40.50.90">
    <property type="match status" value="1"/>
</dbReference>
<evidence type="ECO:0000256" key="2">
    <source>
        <dbReference type="ARBA" id="ARBA00022759"/>
    </source>
</evidence>
<dbReference type="Pfam" id="PF00565">
    <property type="entry name" value="SNase"/>
    <property type="match status" value="1"/>
</dbReference>
<feature type="compositionally biased region" description="Low complexity" evidence="4">
    <location>
        <begin position="305"/>
        <end position="315"/>
    </location>
</feature>
<feature type="compositionally biased region" description="Polar residues" evidence="4">
    <location>
        <begin position="346"/>
        <end position="370"/>
    </location>
</feature>
<feature type="region of interest" description="Disordered" evidence="4">
    <location>
        <begin position="284"/>
        <end position="315"/>
    </location>
</feature>
<keyword evidence="3" id="KW-0378">Hydrolase</keyword>
<sequence length="370" mass="42001">MEGKYSTRKCFNGDNNHLPVPPHWPSIVSRHQFASPAASDHSNLELHPQNYKSTYQSSLPFYSLPFSPIQTQVPGPSSRSNGVQFELQTLPVNAKLVGDGDGMTVHVNTEDPRESGTVPLEVHEATIERRQAQAIGDYARADALYKFIVNCGYRVVIINNEEILAREYRIRLRGIDAPEMNMEYGQEAKDELKKLIQQKPLTIHVYGKDPYDRLVGDVYVDGIFVQERLLREGCAWHYEAYDKRPAFAQWQKEAQNEGRGLWANPNPVEPWEFKKMERIRKNAERPYQNSGKWKCTKKSTSADPTQTARLSSQTSSRTRRNFFSWTSLSSKDTSSNPSLAAPCSPHASQNTHFNNSSPFSSFEIPTNCVT</sequence>
<dbReference type="Proteomes" id="UP000623129">
    <property type="component" value="Unassembled WGS sequence"/>
</dbReference>
<dbReference type="OrthoDB" id="430293at2759"/>
<keyword evidence="7" id="KW-1185">Reference proteome</keyword>
<evidence type="ECO:0000259" key="5">
    <source>
        <dbReference type="PROSITE" id="PS50830"/>
    </source>
</evidence>
<feature type="domain" description="TNase-like" evidence="5">
    <location>
        <begin position="88"/>
        <end position="264"/>
    </location>
</feature>
<dbReference type="PANTHER" id="PTHR12302">
    <property type="entry name" value="EBNA2 BINDING PROTEIN P100"/>
    <property type="match status" value="1"/>
</dbReference>
<dbReference type="GO" id="GO:0005737">
    <property type="term" value="C:cytoplasm"/>
    <property type="evidence" value="ECO:0007669"/>
    <property type="project" value="TreeGrafter"/>
</dbReference>
<dbReference type="PANTHER" id="PTHR12302:SF3">
    <property type="entry name" value="SERINE_THREONINE-PROTEIN KINASE 31"/>
    <property type="match status" value="1"/>
</dbReference>
<organism evidence="6 7">
    <name type="scientific">Carex littledalei</name>
    <dbReference type="NCBI Taxonomy" id="544730"/>
    <lineage>
        <taxon>Eukaryota</taxon>
        <taxon>Viridiplantae</taxon>
        <taxon>Streptophyta</taxon>
        <taxon>Embryophyta</taxon>
        <taxon>Tracheophyta</taxon>
        <taxon>Spermatophyta</taxon>
        <taxon>Magnoliopsida</taxon>
        <taxon>Liliopsida</taxon>
        <taxon>Poales</taxon>
        <taxon>Cyperaceae</taxon>
        <taxon>Cyperoideae</taxon>
        <taxon>Cariceae</taxon>
        <taxon>Carex</taxon>
        <taxon>Carex subgen. Euthyceras</taxon>
    </lineage>
</organism>
<evidence type="ECO:0000256" key="1">
    <source>
        <dbReference type="ARBA" id="ARBA00022722"/>
    </source>
</evidence>
<keyword evidence="2" id="KW-0255">Endonuclease</keyword>
<dbReference type="SMART" id="SM00318">
    <property type="entry name" value="SNc"/>
    <property type="match status" value="1"/>
</dbReference>
<feature type="region of interest" description="Disordered" evidence="4">
    <location>
        <begin position="328"/>
        <end position="370"/>
    </location>
</feature>
<accession>A0A833QHC6</accession>
<proteinExistence type="predicted"/>
<dbReference type="GO" id="GO:0004519">
    <property type="term" value="F:endonuclease activity"/>
    <property type="evidence" value="ECO:0007669"/>
    <property type="project" value="UniProtKB-KW"/>
</dbReference>
<protein>
    <recommendedName>
        <fullName evidence="5">TNase-like domain-containing protein</fullName>
    </recommendedName>
</protein>
<dbReference type="PROSITE" id="PS50830">
    <property type="entry name" value="TNASE_3"/>
    <property type="match status" value="1"/>
</dbReference>
<dbReference type="EMBL" id="SWLB01000048">
    <property type="protein sequence ID" value="KAF3320393.1"/>
    <property type="molecule type" value="Genomic_DNA"/>
</dbReference>
<evidence type="ECO:0000313" key="6">
    <source>
        <dbReference type="EMBL" id="KAF3320393.1"/>
    </source>
</evidence>
<feature type="compositionally biased region" description="Low complexity" evidence="4">
    <location>
        <begin position="328"/>
        <end position="338"/>
    </location>
</feature>
<gene>
    <name evidence="6" type="ORF">FCM35_KLT22003</name>
</gene>
<comment type="caution">
    <text evidence="6">The sequence shown here is derived from an EMBL/GenBank/DDBJ whole genome shotgun (WGS) entry which is preliminary data.</text>
</comment>
<dbReference type="SUPFAM" id="SSF50199">
    <property type="entry name" value="Staphylococcal nuclease"/>
    <property type="match status" value="1"/>
</dbReference>
<reference evidence="6" key="1">
    <citation type="submission" date="2020-01" db="EMBL/GenBank/DDBJ databases">
        <title>Genome sequence of Kobresia littledalei, the first chromosome-level genome in the family Cyperaceae.</title>
        <authorList>
            <person name="Qu G."/>
        </authorList>
    </citation>
    <scope>NUCLEOTIDE SEQUENCE</scope>
    <source>
        <strain evidence="6">C.B.Clarke</strain>
        <tissue evidence="6">Leaf</tissue>
    </source>
</reference>
<dbReference type="InterPro" id="IPR035437">
    <property type="entry name" value="SNase_OB-fold_sf"/>
</dbReference>
<evidence type="ECO:0000256" key="3">
    <source>
        <dbReference type="ARBA" id="ARBA00022801"/>
    </source>
</evidence>